<dbReference type="AlphaFoldDB" id="A0AAN4ZCI3"/>
<keyword evidence="1" id="KW-0812">Transmembrane</keyword>
<dbReference type="EMBL" id="BTRK01000002">
    <property type="protein sequence ID" value="GMR38266.1"/>
    <property type="molecule type" value="Genomic_DNA"/>
</dbReference>
<evidence type="ECO:0000313" key="3">
    <source>
        <dbReference type="Proteomes" id="UP001328107"/>
    </source>
</evidence>
<evidence type="ECO:0000256" key="1">
    <source>
        <dbReference type="SAM" id="Phobius"/>
    </source>
</evidence>
<keyword evidence="3" id="KW-1185">Reference proteome</keyword>
<evidence type="ECO:0000313" key="2">
    <source>
        <dbReference type="EMBL" id="GMR38266.1"/>
    </source>
</evidence>
<name>A0AAN4ZCI3_9BILA</name>
<comment type="caution">
    <text evidence="2">The sequence shown here is derived from an EMBL/GenBank/DDBJ whole genome shotgun (WGS) entry which is preliminary data.</text>
</comment>
<gene>
    <name evidence="2" type="ORF">PMAYCL1PPCAC_08461</name>
</gene>
<protein>
    <submittedName>
        <fullName evidence="2">Uncharacterized protein</fullName>
    </submittedName>
</protein>
<feature type="transmembrane region" description="Helical" evidence="1">
    <location>
        <begin position="77"/>
        <end position="98"/>
    </location>
</feature>
<feature type="transmembrane region" description="Helical" evidence="1">
    <location>
        <begin position="46"/>
        <end position="65"/>
    </location>
</feature>
<sequence length="108" mass="12486">MSGRLPSYDCSCRSLFFYFVLEIFVLVMLMIANCKLSLTFLRLSMFIQFCNIILNIAHAVLFWSGAVDSEGYPVWPFVTALIPSFISFYPLLCCYNLMVFKKQLVKII</sequence>
<accession>A0AAN4ZCI3</accession>
<organism evidence="2 3">
    <name type="scientific">Pristionchus mayeri</name>
    <dbReference type="NCBI Taxonomy" id="1317129"/>
    <lineage>
        <taxon>Eukaryota</taxon>
        <taxon>Metazoa</taxon>
        <taxon>Ecdysozoa</taxon>
        <taxon>Nematoda</taxon>
        <taxon>Chromadorea</taxon>
        <taxon>Rhabditida</taxon>
        <taxon>Rhabditina</taxon>
        <taxon>Diplogasteromorpha</taxon>
        <taxon>Diplogasteroidea</taxon>
        <taxon>Neodiplogasteridae</taxon>
        <taxon>Pristionchus</taxon>
    </lineage>
</organism>
<reference evidence="3" key="1">
    <citation type="submission" date="2022-10" db="EMBL/GenBank/DDBJ databases">
        <title>Genome assembly of Pristionchus species.</title>
        <authorList>
            <person name="Yoshida K."/>
            <person name="Sommer R.J."/>
        </authorList>
    </citation>
    <scope>NUCLEOTIDE SEQUENCE [LARGE SCALE GENOMIC DNA]</scope>
    <source>
        <strain evidence="3">RS5460</strain>
    </source>
</reference>
<keyword evidence="1" id="KW-1133">Transmembrane helix</keyword>
<keyword evidence="1" id="KW-0472">Membrane</keyword>
<feature type="transmembrane region" description="Helical" evidence="1">
    <location>
        <begin position="15"/>
        <end position="34"/>
    </location>
</feature>
<feature type="non-terminal residue" evidence="2">
    <location>
        <position position="108"/>
    </location>
</feature>
<proteinExistence type="predicted"/>
<dbReference type="Proteomes" id="UP001328107">
    <property type="component" value="Unassembled WGS sequence"/>
</dbReference>